<accession>A0A6J5RF33</accession>
<dbReference type="EMBL" id="LR797504">
    <property type="protein sequence ID" value="CAB4221662.1"/>
    <property type="molecule type" value="Genomic_DNA"/>
</dbReference>
<sequence>MNATELADYLDNNVEAMLMSEQQHIDQAATMLRQQQEQINNLKQWEKRQLDLIETQQAEIEELKTCLIVEQEHNERMVEDRSKYEALAHTGGVEAGKELAVMEVMSEHCTCYKLGYSQLNDYAKVKAK</sequence>
<proteinExistence type="predicted"/>
<dbReference type="EMBL" id="LR797247">
    <property type="protein sequence ID" value="CAB4196130.1"/>
    <property type="molecule type" value="Genomic_DNA"/>
</dbReference>
<reference evidence="1" key="1">
    <citation type="submission" date="2020-05" db="EMBL/GenBank/DDBJ databases">
        <authorList>
            <person name="Chiriac C."/>
            <person name="Salcher M."/>
            <person name="Ghai R."/>
            <person name="Kavagutti S V."/>
        </authorList>
    </citation>
    <scope>NUCLEOTIDE SEQUENCE</scope>
</reference>
<evidence type="ECO:0000313" key="1">
    <source>
        <dbReference type="EMBL" id="CAB4196130.1"/>
    </source>
</evidence>
<protein>
    <submittedName>
        <fullName evidence="1">Uncharacterized protein</fullName>
    </submittedName>
</protein>
<gene>
    <name evidence="1" type="ORF">UFOVP1286_66</name>
    <name evidence="2" type="ORF">UFOVP1407_3</name>
    <name evidence="3" type="ORF">UFOVP1640_63</name>
</gene>
<dbReference type="EMBL" id="LR797360">
    <property type="protein sequence ID" value="CAB4205506.1"/>
    <property type="molecule type" value="Genomic_DNA"/>
</dbReference>
<organism evidence="1">
    <name type="scientific">uncultured Caudovirales phage</name>
    <dbReference type="NCBI Taxonomy" id="2100421"/>
    <lineage>
        <taxon>Viruses</taxon>
        <taxon>Duplodnaviria</taxon>
        <taxon>Heunggongvirae</taxon>
        <taxon>Uroviricota</taxon>
        <taxon>Caudoviricetes</taxon>
        <taxon>Peduoviridae</taxon>
        <taxon>Maltschvirus</taxon>
        <taxon>Maltschvirus maltsch</taxon>
    </lineage>
</organism>
<evidence type="ECO:0000313" key="3">
    <source>
        <dbReference type="EMBL" id="CAB4221662.1"/>
    </source>
</evidence>
<evidence type="ECO:0000313" key="2">
    <source>
        <dbReference type="EMBL" id="CAB4205506.1"/>
    </source>
</evidence>
<name>A0A6J5RF33_9CAUD</name>